<name>A0A5B0MXE8_PUCGR</name>
<reference evidence="4 5" key="1">
    <citation type="submission" date="2019-05" db="EMBL/GenBank/DDBJ databases">
        <title>Emergence of the Ug99 lineage of the wheat stem rust pathogen through somatic hybridization.</title>
        <authorList>
            <person name="Li F."/>
            <person name="Upadhyaya N.M."/>
            <person name="Sperschneider J."/>
            <person name="Matny O."/>
            <person name="Nguyen-Phuc H."/>
            <person name="Mago R."/>
            <person name="Raley C."/>
            <person name="Miller M.E."/>
            <person name="Silverstein K.A.T."/>
            <person name="Henningsen E."/>
            <person name="Hirsch C.D."/>
            <person name="Visser B."/>
            <person name="Pretorius Z.A."/>
            <person name="Steffenson B.J."/>
            <person name="Schwessinger B."/>
            <person name="Dodds P.N."/>
            <person name="Figueroa M."/>
        </authorList>
    </citation>
    <scope>NUCLEOTIDE SEQUENCE [LARGE SCALE GENOMIC DNA]</scope>
    <source>
        <strain evidence="2">21-0</strain>
        <strain evidence="3 5">Ug99</strain>
    </source>
</reference>
<feature type="compositionally biased region" description="Polar residues" evidence="1">
    <location>
        <begin position="45"/>
        <end position="58"/>
    </location>
</feature>
<dbReference type="EMBL" id="VDEP01000104">
    <property type="protein sequence ID" value="KAA1131154.1"/>
    <property type="molecule type" value="Genomic_DNA"/>
</dbReference>
<protein>
    <submittedName>
        <fullName evidence="2">Uncharacterized protein</fullName>
    </submittedName>
</protein>
<comment type="caution">
    <text evidence="2">The sequence shown here is derived from an EMBL/GenBank/DDBJ whole genome shotgun (WGS) entry which is preliminary data.</text>
</comment>
<keyword evidence="4" id="KW-1185">Reference proteome</keyword>
<evidence type="ECO:0000313" key="5">
    <source>
        <dbReference type="Proteomes" id="UP000325313"/>
    </source>
</evidence>
<gene>
    <name evidence="2" type="ORF">PGT21_027287</name>
    <name evidence="3" type="ORF">PGTUg99_018117</name>
</gene>
<evidence type="ECO:0000313" key="4">
    <source>
        <dbReference type="Proteomes" id="UP000324748"/>
    </source>
</evidence>
<accession>A0A5B0MXE8</accession>
<feature type="compositionally biased region" description="Polar residues" evidence="1">
    <location>
        <begin position="565"/>
        <end position="581"/>
    </location>
</feature>
<proteinExistence type="predicted"/>
<evidence type="ECO:0000313" key="3">
    <source>
        <dbReference type="EMBL" id="KAA1131154.1"/>
    </source>
</evidence>
<feature type="region of interest" description="Disordered" evidence="1">
    <location>
        <begin position="546"/>
        <end position="583"/>
    </location>
</feature>
<evidence type="ECO:0000256" key="1">
    <source>
        <dbReference type="SAM" id="MobiDB-lite"/>
    </source>
</evidence>
<dbReference type="PROSITE" id="PS51257">
    <property type="entry name" value="PROKAR_LIPOPROTEIN"/>
    <property type="match status" value="1"/>
</dbReference>
<dbReference type="Proteomes" id="UP000325313">
    <property type="component" value="Unassembled WGS sequence"/>
</dbReference>
<sequence length="672" mass="75591">MLSSLQRCLYLAIIFQGCINGRRLQKRMDLNRAGSAISHGLNDFSAPSETEPSMSSLGSVFHPGEKSASPSQGNEPISEIGAIKSETEDFKDKQSNALDNWKKLSSKILDFKTRAEHTGASFQEYLREQQGITTYLGRIDVLVSQIFEDTIPHPTQDPDRAHILITKPIFELKTFLEKDFLPFLQLKHDESVSKVLHRHELWLQEHQSKLNLKLQQLQECLHLLREEGGMEEIEIKLVAAVLGVLDMSYQHALIDKEEVQNFFNDERIIKIVGEHLVYLYGEKYPNFSNPANFKPDMDYLLRDPRTSHLHACLEILNRPTQGKIIYRSIQTAFADTRPNEGASDGNLFFMNACTGFLDDSFLEEFEWRESSESSEIKHDLGPKLEIVYTHLARIYNELPPDINQLEFLTVLHFLNFFMTYNANNIEKLIYSNFKGFKDKYDLISRGLKIHELRNVIFSKDRPAASNALIGFTSPTISHAILERSIGAVSPAEYDQQLKKMKSDAQAKTWLESEIVSSVLEQIHQSRMGLISPEEVKKNEWLQDFKKDPSNALTSSPSETNEDRVQSSNHADVPTESSSNAHVSGFGAGRIMSNVYQGGASVIKSVSEGGSETISFVARGGVHRSVVNGAKYVLQSEVGSTALAVPRKVVNIPHDLLTSLLKTKADLPHGSDV</sequence>
<dbReference type="Proteomes" id="UP000324748">
    <property type="component" value="Unassembled WGS sequence"/>
</dbReference>
<dbReference type="OrthoDB" id="2499263at2759"/>
<dbReference type="AlphaFoldDB" id="A0A5B0MXE8"/>
<dbReference type="EMBL" id="VSWC01000131">
    <property type="protein sequence ID" value="KAA1081003.1"/>
    <property type="molecule type" value="Genomic_DNA"/>
</dbReference>
<organism evidence="2 4">
    <name type="scientific">Puccinia graminis f. sp. tritici</name>
    <dbReference type="NCBI Taxonomy" id="56615"/>
    <lineage>
        <taxon>Eukaryota</taxon>
        <taxon>Fungi</taxon>
        <taxon>Dikarya</taxon>
        <taxon>Basidiomycota</taxon>
        <taxon>Pucciniomycotina</taxon>
        <taxon>Pucciniomycetes</taxon>
        <taxon>Pucciniales</taxon>
        <taxon>Pucciniaceae</taxon>
        <taxon>Puccinia</taxon>
    </lineage>
</organism>
<feature type="region of interest" description="Disordered" evidence="1">
    <location>
        <begin position="41"/>
        <end position="77"/>
    </location>
</feature>
<evidence type="ECO:0000313" key="2">
    <source>
        <dbReference type="EMBL" id="KAA1081003.1"/>
    </source>
</evidence>